<dbReference type="AlphaFoldDB" id="A0A6A6K2W9"/>
<dbReference type="EMBL" id="JAAGAX010000059">
    <property type="protein sequence ID" value="KAF2282785.1"/>
    <property type="molecule type" value="Genomic_DNA"/>
</dbReference>
<feature type="domain" description="PGG" evidence="9">
    <location>
        <begin position="540"/>
        <end position="651"/>
    </location>
</feature>
<dbReference type="Proteomes" id="UP000467840">
    <property type="component" value="Unassembled WGS sequence"/>
</dbReference>
<comment type="subcellular location">
    <subcellularLocation>
        <location evidence="1">Membrane</location>
        <topology evidence="1">Multi-pass membrane protein</topology>
    </subcellularLocation>
</comment>
<dbReference type="SUPFAM" id="SSF48403">
    <property type="entry name" value="Ankyrin repeat"/>
    <property type="match status" value="1"/>
</dbReference>
<sequence>METCAYIDADLRKAAENGELDPFKNVQPPLDRLLSPKKNTILHIYLSNSSKRHPQFIEGILGLCPSLLLKVNVHADTPFHIAARYGHVDAAEVLIKQAKGDEIDLESGEGPTESKWRVSACRDLATFWKYCFLETLPSPVNHLDSVNQGSSTGVSKSAAYHEGFPSPYADLGVHVHGKERGNNFEDPLVILSDTRELACTGFILPPINLEELDRRDNQLVPYALSCDMESYGDPSNDPNHLEIVAVKALKPASQSASSNPSKYLKVSRDFTAVVWYFVSWFVLLSSGYVVSFISRVSFVLFYVGQRKLLWEKYRSLYGSKNEEDDNQSYTELVIPRMLLYEMGSLTKVTDEKGWTPLHYAVYRRKRLAVSILLGFDISSAYIADKCWKRTALHIAACRGFQDIVKEIISECPDCCELTDIRGWNVIHYAVISKSDEVLKEVLKYSSLIYLLNEKDVKGNTPVHLYKACHPRLPPFMRHGDADMFNHWSTLHKQIQTEGDFSSKKNEILAWMEDLGTGPLGKIEMRNRERAETKETIILKFEKVKDSHLVAAAIIATVTFAAMFTMPGGYISDKNDLKKGTPILSGNSAFIAFMISDTIAMVLSTSCVFIHFILVMLGYLERYYWLIRCAFSFLFYAMVAMVITFVTGAYAVLAPSFGYGICVIGLSFFCFIFYSIISVTWSLFLSGNDDEEVNSYRYQITTFSWLTGGMFWLGFLHIALHSELQHLFRKFRKHRKE</sequence>
<dbReference type="InterPro" id="IPR026961">
    <property type="entry name" value="PGG_dom"/>
</dbReference>
<keyword evidence="11" id="KW-1185">Reference proteome</keyword>
<keyword evidence="2 8" id="KW-0812">Transmembrane</keyword>
<evidence type="ECO:0000313" key="10">
    <source>
        <dbReference type="EMBL" id="KAF2282785.1"/>
    </source>
</evidence>
<feature type="transmembrane region" description="Helical" evidence="8">
    <location>
        <begin position="548"/>
        <end position="569"/>
    </location>
</feature>
<evidence type="ECO:0000256" key="2">
    <source>
        <dbReference type="ARBA" id="ARBA00022692"/>
    </source>
</evidence>
<evidence type="ECO:0000256" key="8">
    <source>
        <dbReference type="SAM" id="Phobius"/>
    </source>
</evidence>
<reference evidence="10 11" key="1">
    <citation type="journal article" date="2020" name="Mol. Plant">
        <title>The Chromosome-Based Rubber Tree Genome Provides New Insights into Spurge Genome Evolution and Rubber Biosynthesis.</title>
        <authorList>
            <person name="Liu J."/>
            <person name="Shi C."/>
            <person name="Shi C.C."/>
            <person name="Li W."/>
            <person name="Zhang Q.J."/>
            <person name="Zhang Y."/>
            <person name="Li K."/>
            <person name="Lu H.F."/>
            <person name="Shi C."/>
            <person name="Zhu S.T."/>
            <person name="Xiao Z.Y."/>
            <person name="Nan H."/>
            <person name="Yue Y."/>
            <person name="Zhu X.G."/>
            <person name="Wu Y."/>
            <person name="Hong X.N."/>
            <person name="Fan G.Y."/>
            <person name="Tong Y."/>
            <person name="Zhang D."/>
            <person name="Mao C.L."/>
            <person name="Liu Y.L."/>
            <person name="Hao S.J."/>
            <person name="Liu W.Q."/>
            <person name="Lv M.Q."/>
            <person name="Zhang H.B."/>
            <person name="Liu Y."/>
            <person name="Hu-Tang G.R."/>
            <person name="Wang J.P."/>
            <person name="Wang J.H."/>
            <person name="Sun Y.H."/>
            <person name="Ni S.B."/>
            <person name="Chen W.B."/>
            <person name="Zhang X.C."/>
            <person name="Jiao Y.N."/>
            <person name="Eichler E.E."/>
            <person name="Li G.H."/>
            <person name="Liu X."/>
            <person name="Gao L.Z."/>
        </authorList>
    </citation>
    <scope>NUCLEOTIDE SEQUENCE [LARGE SCALE GENOMIC DNA]</scope>
    <source>
        <strain evidence="11">cv. GT1</strain>
        <tissue evidence="10">Leaf</tissue>
    </source>
</reference>
<evidence type="ECO:0000256" key="4">
    <source>
        <dbReference type="ARBA" id="ARBA00022989"/>
    </source>
</evidence>
<evidence type="ECO:0000256" key="5">
    <source>
        <dbReference type="ARBA" id="ARBA00023043"/>
    </source>
</evidence>
<evidence type="ECO:0000259" key="9">
    <source>
        <dbReference type="Pfam" id="PF13962"/>
    </source>
</evidence>
<dbReference type="Pfam" id="PF13962">
    <property type="entry name" value="PGG"/>
    <property type="match status" value="1"/>
</dbReference>
<feature type="transmembrane region" description="Helical" evidence="8">
    <location>
        <begin position="589"/>
        <end position="616"/>
    </location>
</feature>
<dbReference type="PROSITE" id="PS50297">
    <property type="entry name" value="ANK_REP_REGION"/>
    <property type="match status" value="1"/>
</dbReference>
<dbReference type="Pfam" id="PF00023">
    <property type="entry name" value="Ank"/>
    <property type="match status" value="3"/>
</dbReference>
<dbReference type="SMART" id="SM00248">
    <property type="entry name" value="ANK"/>
    <property type="match status" value="5"/>
</dbReference>
<feature type="transmembrane region" description="Helical" evidence="8">
    <location>
        <begin position="274"/>
        <end position="304"/>
    </location>
</feature>
<evidence type="ECO:0000256" key="7">
    <source>
        <dbReference type="PROSITE-ProRule" id="PRU00023"/>
    </source>
</evidence>
<keyword evidence="6 8" id="KW-0472">Membrane</keyword>
<dbReference type="GO" id="GO:0005886">
    <property type="term" value="C:plasma membrane"/>
    <property type="evidence" value="ECO:0007669"/>
    <property type="project" value="TreeGrafter"/>
</dbReference>
<dbReference type="InterPro" id="IPR002110">
    <property type="entry name" value="Ankyrin_rpt"/>
</dbReference>
<keyword evidence="3" id="KW-0677">Repeat</keyword>
<keyword evidence="5 7" id="KW-0040">ANK repeat</keyword>
<dbReference type="PROSITE" id="PS50088">
    <property type="entry name" value="ANK_REPEAT"/>
    <property type="match status" value="1"/>
</dbReference>
<evidence type="ECO:0000313" key="11">
    <source>
        <dbReference type="Proteomes" id="UP000467840"/>
    </source>
</evidence>
<comment type="caution">
    <text evidence="10">The sequence shown here is derived from an EMBL/GenBank/DDBJ whole genome shotgun (WGS) entry which is preliminary data.</text>
</comment>
<dbReference type="PANTHER" id="PTHR24186">
    <property type="entry name" value="PROTEIN PHOSPHATASE 1 REGULATORY SUBUNIT"/>
    <property type="match status" value="1"/>
</dbReference>
<feature type="transmembrane region" description="Helical" evidence="8">
    <location>
        <begin position="628"/>
        <end position="650"/>
    </location>
</feature>
<dbReference type="PANTHER" id="PTHR24186:SF53">
    <property type="entry name" value="PGG DOMAIN-CONTAINING PROTEIN"/>
    <property type="match status" value="1"/>
</dbReference>
<organism evidence="10 11">
    <name type="scientific">Hevea brasiliensis</name>
    <name type="common">Para rubber tree</name>
    <name type="synonym">Siphonia brasiliensis</name>
    <dbReference type="NCBI Taxonomy" id="3981"/>
    <lineage>
        <taxon>Eukaryota</taxon>
        <taxon>Viridiplantae</taxon>
        <taxon>Streptophyta</taxon>
        <taxon>Embryophyta</taxon>
        <taxon>Tracheophyta</taxon>
        <taxon>Spermatophyta</taxon>
        <taxon>Magnoliopsida</taxon>
        <taxon>eudicotyledons</taxon>
        <taxon>Gunneridae</taxon>
        <taxon>Pentapetalae</taxon>
        <taxon>rosids</taxon>
        <taxon>fabids</taxon>
        <taxon>Malpighiales</taxon>
        <taxon>Euphorbiaceae</taxon>
        <taxon>Crotonoideae</taxon>
        <taxon>Micrandreae</taxon>
        <taxon>Hevea</taxon>
    </lineage>
</organism>
<name>A0A6A6K2W9_HEVBR</name>
<evidence type="ECO:0000256" key="1">
    <source>
        <dbReference type="ARBA" id="ARBA00004141"/>
    </source>
</evidence>
<evidence type="ECO:0000256" key="3">
    <source>
        <dbReference type="ARBA" id="ARBA00022737"/>
    </source>
</evidence>
<feature type="transmembrane region" description="Helical" evidence="8">
    <location>
        <begin position="695"/>
        <end position="719"/>
    </location>
</feature>
<protein>
    <recommendedName>
        <fullName evidence="9">PGG domain-containing protein</fullName>
    </recommendedName>
</protein>
<accession>A0A6A6K2W9</accession>
<gene>
    <name evidence="10" type="ORF">GH714_043379</name>
</gene>
<feature type="transmembrane region" description="Helical" evidence="8">
    <location>
        <begin position="656"/>
        <end position="683"/>
    </location>
</feature>
<dbReference type="InterPro" id="IPR036770">
    <property type="entry name" value="Ankyrin_rpt-contain_sf"/>
</dbReference>
<proteinExistence type="predicted"/>
<feature type="repeat" description="ANK" evidence="7">
    <location>
        <begin position="74"/>
        <end position="96"/>
    </location>
</feature>
<dbReference type="Gene3D" id="1.25.40.20">
    <property type="entry name" value="Ankyrin repeat-containing domain"/>
    <property type="match status" value="2"/>
</dbReference>
<evidence type="ECO:0000256" key="6">
    <source>
        <dbReference type="ARBA" id="ARBA00023136"/>
    </source>
</evidence>
<keyword evidence="4 8" id="KW-1133">Transmembrane helix</keyword>